<dbReference type="Proteomes" id="UP000253915">
    <property type="component" value="Unassembled WGS sequence"/>
</dbReference>
<dbReference type="AlphaFoldDB" id="A0ABD7GDZ7"/>
<gene>
    <name evidence="1" type="ORF">C1853_16265</name>
</gene>
<protein>
    <submittedName>
        <fullName evidence="1">Uncharacterized protein</fullName>
    </submittedName>
</protein>
<proteinExistence type="predicted"/>
<evidence type="ECO:0000313" key="2">
    <source>
        <dbReference type="Proteomes" id="UP000253915"/>
    </source>
</evidence>
<comment type="caution">
    <text evidence="1">The sequence shown here is derived from an EMBL/GenBank/DDBJ whole genome shotgun (WGS) entry which is preliminary data.</text>
</comment>
<evidence type="ECO:0000313" key="1">
    <source>
        <dbReference type="EMBL" id="RDC32730.1"/>
    </source>
</evidence>
<reference evidence="1 2" key="1">
    <citation type="journal article" date="2018" name="Elife">
        <title>Discovery and characterization of a prevalent human gut bacterial enzyme sufficient for the inactivation of a family of plant toxins.</title>
        <authorList>
            <person name="Koppel N."/>
            <person name="Bisanz J.E."/>
            <person name="Pandelia M.E."/>
            <person name="Turnbaugh P.J."/>
            <person name="Balskus E.P."/>
        </authorList>
    </citation>
    <scope>NUCLEOTIDE SEQUENCE [LARGE SCALE GENOMIC DNA]</scope>
    <source>
        <strain evidence="1 2">16A</strain>
    </source>
</reference>
<dbReference type="EMBL" id="PPUQ01000051">
    <property type="protein sequence ID" value="RDC32730.1"/>
    <property type="molecule type" value="Genomic_DNA"/>
</dbReference>
<organism evidence="1 2">
    <name type="scientific">Eggerthella lenta</name>
    <name type="common">Eubacterium lentum</name>
    <dbReference type="NCBI Taxonomy" id="84112"/>
    <lineage>
        <taxon>Bacteria</taxon>
        <taxon>Bacillati</taxon>
        <taxon>Actinomycetota</taxon>
        <taxon>Coriobacteriia</taxon>
        <taxon>Eggerthellales</taxon>
        <taxon>Eggerthellaceae</taxon>
        <taxon>Eggerthella</taxon>
    </lineage>
</organism>
<name>A0ABD7GDZ7_EGGLN</name>
<sequence>MKITSNLTHVATEIEFEAPLNEEELLAVFEKSGVQGFPAELDIAERTEDHVQMMSLDGLLGFAKASGLSAVTYDVTYFPH</sequence>
<accession>A0ABD7GDZ7</accession>
<feature type="non-terminal residue" evidence="1">
    <location>
        <position position="80"/>
    </location>
</feature>